<dbReference type="EMBL" id="MN740430">
    <property type="protein sequence ID" value="QHU06002.1"/>
    <property type="molecule type" value="Genomic_DNA"/>
</dbReference>
<dbReference type="SUPFAM" id="SSF51905">
    <property type="entry name" value="FAD/NAD(P)-binding domain"/>
    <property type="match status" value="1"/>
</dbReference>
<feature type="domain" description="Amine oxidase" evidence="2">
    <location>
        <begin position="124"/>
        <end position="390"/>
    </location>
</feature>
<dbReference type="InterPro" id="IPR036188">
    <property type="entry name" value="FAD/NAD-bd_sf"/>
</dbReference>
<dbReference type="GO" id="GO:0016491">
    <property type="term" value="F:oxidoreductase activity"/>
    <property type="evidence" value="ECO:0007669"/>
    <property type="project" value="InterPro"/>
</dbReference>
<dbReference type="AlphaFoldDB" id="A0A6C0JK28"/>
<evidence type="ECO:0000313" key="3">
    <source>
        <dbReference type="EMBL" id="QHU06002.1"/>
    </source>
</evidence>
<evidence type="ECO:0000256" key="1">
    <source>
        <dbReference type="ARBA" id="ARBA00005995"/>
    </source>
</evidence>
<protein>
    <recommendedName>
        <fullName evidence="2">Amine oxidase domain-containing protein</fullName>
    </recommendedName>
</protein>
<organism evidence="3">
    <name type="scientific">viral metagenome</name>
    <dbReference type="NCBI Taxonomy" id="1070528"/>
    <lineage>
        <taxon>unclassified sequences</taxon>
        <taxon>metagenomes</taxon>
        <taxon>organismal metagenomes</taxon>
    </lineage>
</organism>
<dbReference type="InterPro" id="IPR050703">
    <property type="entry name" value="Flavin_MAO"/>
</dbReference>
<dbReference type="PANTHER" id="PTHR43563:SF1">
    <property type="entry name" value="AMINE OXIDASE [FLAVIN-CONTAINING] B"/>
    <property type="match status" value="1"/>
</dbReference>
<proteinExistence type="inferred from homology"/>
<dbReference type="InterPro" id="IPR002937">
    <property type="entry name" value="Amino_oxidase"/>
</dbReference>
<reference evidence="3" key="1">
    <citation type="journal article" date="2020" name="Nature">
        <title>Giant virus diversity and host interactions through global metagenomics.</title>
        <authorList>
            <person name="Schulz F."/>
            <person name="Roux S."/>
            <person name="Paez-Espino D."/>
            <person name="Jungbluth S."/>
            <person name="Walsh D.A."/>
            <person name="Denef V.J."/>
            <person name="McMahon K.D."/>
            <person name="Konstantinidis K.T."/>
            <person name="Eloe-Fadrosh E.A."/>
            <person name="Kyrpides N.C."/>
            <person name="Woyke T."/>
        </authorList>
    </citation>
    <scope>NUCLEOTIDE SEQUENCE</scope>
    <source>
        <strain evidence="3">GVMAG-M-3300027747-57</strain>
    </source>
</reference>
<dbReference type="Gene3D" id="3.50.50.60">
    <property type="entry name" value="FAD/NAD(P)-binding domain"/>
    <property type="match status" value="1"/>
</dbReference>
<evidence type="ECO:0000259" key="2">
    <source>
        <dbReference type="Pfam" id="PF01593"/>
    </source>
</evidence>
<comment type="similarity">
    <text evidence="1">Belongs to the flavin monoamine oxidase family.</text>
</comment>
<accession>A0A6C0JK28</accession>
<dbReference type="PANTHER" id="PTHR43563">
    <property type="entry name" value="AMINE OXIDASE"/>
    <property type="match status" value="1"/>
</dbReference>
<dbReference type="Pfam" id="PF13450">
    <property type="entry name" value="NAD_binding_8"/>
    <property type="match status" value="1"/>
</dbReference>
<sequence length="403" mass="46421">MYDIIIIGGGIAGLYSAYKITKLDSSKKILLLEANDHLGGRANNVNFHGQSIPIGAGVGRKNKDKLLIQLLDDLNLKYNEFTTGSQYASTINPSCNVKEMFMYLKHEYNHEIDKNKNFKQYAKPKLDNKYFKNAYENFIVCSGYTDYENEDVYDTLHYYGFDDNYRKWNAMGISWKNLVDTLSRKIGSHNIKKSSYVKRINKNSETEYEIISSQSKYLCKKIIIATEIEGLRKLLPTETLYNQIKGQPFLRIYGKFSKSSSLIMHEKCEKTTIVPGPLHKIIPMNPEKGIYMIAYTDNAGAKLLEKNRENRELICKLLETALEIPQNTLELDDIIDFYWENGTHYFLPLKGGFKTRKEYCNVAQKPEKNIRVVGELISMNQGWVEGALESVENVIEKEWIKNG</sequence>
<dbReference type="Pfam" id="PF01593">
    <property type="entry name" value="Amino_oxidase"/>
    <property type="match status" value="1"/>
</dbReference>
<name>A0A6C0JK28_9ZZZZ</name>